<feature type="transmembrane region" description="Helical" evidence="9">
    <location>
        <begin position="79"/>
        <end position="103"/>
    </location>
</feature>
<evidence type="ECO:0000256" key="3">
    <source>
        <dbReference type="ARBA" id="ARBA00022448"/>
    </source>
</evidence>
<dbReference type="InterPro" id="IPR003784">
    <property type="entry name" value="BioY"/>
</dbReference>
<evidence type="ECO:0000256" key="7">
    <source>
        <dbReference type="ARBA" id="ARBA00023136"/>
    </source>
</evidence>
<evidence type="ECO:0000256" key="8">
    <source>
        <dbReference type="PIRNR" id="PIRNR016661"/>
    </source>
</evidence>
<evidence type="ECO:0000256" key="2">
    <source>
        <dbReference type="ARBA" id="ARBA00010692"/>
    </source>
</evidence>
<feature type="transmembrane region" description="Helical" evidence="9">
    <location>
        <begin position="43"/>
        <end position="73"/>
    </location>
</feature>
<evidence type="ECO:0000256" key="4">
    <source>
        <dbReference type="ARBA" id="ARBA00022475"/>
    </source>
</evidence>
<gene>
    <name evidence="10" type="ORF">J2S03_000941</name>
</gene>
<comment type="similarity">
    <text evidence="2 8">Belongs to the BioY family.</text>
</comment>
<keyword evidence="6 9" id="KW-1133">Transmembrane helix</keyword>
<evidence type="ECO:0000256" key="9">
    <source>
        <dbReference type="SAM" id="Phobius"/>
    </source>
</evidence>
<evidence type="ECO:0000256" key="1">
    <source>
        <dbReference type="ARBA" id="ARBA00004651"/>
    </source>
</evidence>
<sequence>MSRITVQGIVFSALFAALTVVLDFLQVNLGFTPVPITLGNMGIMLAGAILGGGYGFFSILLLVVLTLIGLPLLDGSGGIGVFASASGGYVMAWPICALVTGLVVSRIKGNGPIAFAKIFISIELFSTFLCYVGGVPWLMHVLHVPLQKALVLGMYPYLIGDTLKAFVTALVVMPIRKLYPASRLTGRAGAKVATLPEEGA</sequence>
<dbReference type="Pfam" id="PF02632">
    <property type="entry name" value="BioY"/>
    <property type="match status" value="1"/>
</dbReference>
<evidence type="ECO:0000313" key="11">
    <source>
        <dbReference type="Proteomes" id="UP001232973"/>
    </source>
</evidence>
<proteinExistence type="inferred from homology"/>
<keyword evidence="4 8" id="KW-1003">Cell membrane</keyword>
<accession>A0ABT9XG66</accession>
<dbReference type="EMBL" id="JAUSTP010000004">
    <property type="protein sequence ID" value="MDQ0189125.1"/>
    <property type="molecule type" value="Genomic_DNA"/>
</dbReference>
<comment type="subcellular location">
    <subcellularLocation>
        <location evidence="1 8">Cell membrane</location>
        <topology evidence="1 8">Multi-pass membrane protein</topology>
    </subcellularLocation>
</comment>
<protein>
    <recommendedName>
        <fullName evidence="8">Biotin transporter</fullName>
    </recommendedName>
</protein>
<evidence type="ECO:0000256" key="6">
    <source>
        <dbReference type="ARBA" id="ARBA00022989"/>
    </source>
</evidence>
<name>A0ABT9XG66_9BACL</name>
<evidence type="ECO:0000256" key="5">
    <source>
        <dbReference type="ARBA" id="ARBA00022692"/>
    </source>
</evidence>
<dbReference type="Gene3D" id="1.10.1760.20">
    <property type="match status" value="1"/>
</dbReference>
<organism evidence="10 11">
    <name type="scientific">Alicyclobacillus cycloheptanicus</name>
    <dbReference type="NCBI Taxonomy" id="1457"/>
    <lineage>
        <taxon>Bacteria</taxon>
        <taxon>Bacillati</taxon>
        <taxon>Bacillota</taxon>
        <taxon>Bacilli</taxon>
        <taxon>Bacillales</taxon>
        <taxon>Alicyclobacillaceae</taxon>
        <taxon>Alicyclobacillus</taxon>
    </lineage>
</organism>
<evidence type="ECO:0000313" key="10">
    <source>
        <dbReference type="EMBL" id="MDQ0189125.1"/>
    </source>
</evidence>
<dbReference type="RefSeq" id="WP_274454917.1">
    <property type="nucleotide sequence ID" value="NZ_CP067097.1"/>
</dbReference>
<keyword evidence="3 8" id="KW-0813">Transport</keyword>
<keyword evidence="5 9" id="KW-0812">Transmembrane</keyword>
<feature type="transmembrane region" description="Helical" evidence="9">
    <location>
        <begin position="115"/>
        <end position="134"/>
    </location>
</feature>
<dbReference type="Proteomes" id="UP001232973">
    <property type="component" value="Unassembled WGS sequence"/>
</dbReference>
<keyword evidence="11" id="KW-1185">Reference proteome</keyword>
<feature type="transmembrane region" description="Helical" evidence="9">
    <location>
        <begin position="154"/>
        <end position="175"/>
    </location>
</feature>
<dbReference type="PANTHER" id="PTHR34295">
    <property type="entry name" value="BIOTIN TRANSPORTER BIOY"/>
    <property type="match status" value="1"/>
</dbReference>
<dbReference type="PANTHER" id="PTHR34295:SF4">
    <property type="entry name" value="BIOTIN TRANSPORTER BIOY-RELATED"/>
    <property type="match status" value="1"/>
</dbReference>
<reference evidence="10 11" key="1">
    <citation type="submission" date="2023-07" db="EMBL/GenBank/DDBJ databases">
        <title>Genomic Encyclopedia of Type Strains, Phase IV (KMG-IV): sequencing the most valuable type-strain genomes for metagenomic binning, comparative biology and taxonomic classification.</title>
        <authorList>
            <person name="Goeker M."/>
        </authorList>
    </citation>
    <scope>NUCLEOTIDE SEQUENCE [LARGE SCALE GENOMIC DNA]</scope>
    <source>
        <strain evidence="10 11">DSM 4006</strain>
    </source>
</reference>
<dbReference type="PIRSF" id="PIRSF016661">
    <property type="entry name" value="BioY"/>
    <property type="match status" value="1"/>
</dbReference>
<comment type="caution">
    <text evidence="10">The sequence shown here is derived from an EMBL/GenBank/DDBJ whole genome shotgun (WGS) entry which is preliminary data.</text>
</comment>
<keyword evidence="7 8" id="KW-0472">Membrane</keyword>
<feature type="transmembrane region" description="Helical" evidence="9">
    <location>
        <begin position="6"/>
        <end position="31"/>
    </location>
</feature>